<keyword evidence="4" id="KW-1185">Reference proteome</keyword>
<evidence type="ECO:0000256" key="1">
    <source>
        <dbReference type="SAM" id="MobiDB-lite"/>
    </source>
</evidence>
<feature type="transmembrane region" description="Helical" evidence="2">
    <location>
        <begin position="72"/>
        <end position="90"/>
    </location>
</feature>
<dbReference type="EMBL" id="JACEFO010001666">
    <property type="protein sequence ID" value="KAF8723522.1"/>
    <property type="molecule type" value="Genomic_DNA"/>
</dbReference>
<feature type="region of interest" description="Disordered" evidence="1">
    <location>
        <begin position="241"/>
        <end position="341"/>
    </location>
</feature>
<organism evidence="3 4">
    <name type="scientific">Digitaria exilis</name>
    <dbReference type="NCBI Taxonomy" id="1010633"/>
    <lineage>
        <taxon>Eukaryota</taxon>
        <taxon>Viridiplantae</taxon>
        <taxon>Streptophyta</taxon>
        <taxon>Embryophyta</taxon>
        <taxon>Tracheophyta</taxon>
        <taxon>Spermatophyta</taxon>
        <taxon>Magnoliopsida</taxon>
        <taxon>Liliopsida</taxon>
        <taxon>Poales</taxon>
        <taxon>Poaceae</taxon>
        <taxon>PACMAD clade</taxon>
        <taxon>Panicoideae</taxon>
        <taxon>Panicodae</taxon>
        <taxon>Paniceae</taxon>
        <taxon>Anthephorinae</taxon>
        <taxon>Digitaria</taxon>
    </lineage>
</organism>
<dbReference type="OrthoDB" id="1927154at2759"/>
<sequence>MARQRISPSDHKKCAAEIDPDHRFVSFAGPPCSGAQTGRPAAAAAEGSSSSLRVGQGRGSEMPHRARPMTGLLLFMGVNLVLVNTISLVYDFVCFHPYWERRVLLASLFLLLHLPKALHGNAWWRSFNCLHLLIAQIKPPAQPPSICSLSLHLTDARDPAVSKLDSNRVRCAAAFTFLARTPRLPFPPHIMRRRIQNRPPPPTGARRNKPSATDTVLHLIPRRETHLMRLFSSPFRRRPPPIEFAGAELQEPPLPEIRSDPRQRRKMGATVTISSPSDIDFSGQRRLLLTGAPPPPGAPRRRPLSPIVAAPGENTHDPPNRRKADEQSPVRDGSELLRFCD</sequence>
<feature type="compositionally biased region" description="Basic and acidic residues" evidence="1">
    <location>
        <begin position="314"/>
        <end position="341"/>
    </location>
</feature>
<name>A0A835EZ59_9POAL</name>
<evidence type="ECO:0000256" key="2">
    <source>
        <dbReference type="SAM" id="Phobius"/>
    </source>
</evidence>
<feature type="region of interest" description="Disordered" evidence="1">
    <location>
        <begin position="36"/>
        <end position="63"/>
    </location>
</feature>
<reference evidence="3" key="1">
    <citation type="submission" date="2020-07" db="EMBL/GenBank/DDBJ databases">
        <title>Genome sequence and genetic diversity analysis of an under-domesticated orphan crop, white fonio (Digitaria exilis).</title>
        <authorList>
            <person name="Bennetzen J.L."/>
            <person name="Chen S."/>
            <person name="Ma X."/>
            <person name="Wang X."/>
            <person name="Yssel A.E.J."/>
            <person name="Chaluvadi S.R."/>
            <person name="Johnson M."/>
            <person name="Gangashetty P."/>
            <person name="Hamidou F."/>
            <person name="Sanogo M.D."/>
            <person name="Zwaenepoel A."/>
            <person name="Wallace J."/>
            <person name="Van De Peer Y."/>
            <person name="Van Deynze A."/>
        </authorList>
    </citation>
    <scope>NUCLEOTIDE SEQUENCE</scope>
    <source>
        <tissue evidence="3">Leaves</tissue>
    </source>
</reference>
<dbReference type="Proteomes" id="UP000636709">
    <property type="component" value="Unassembled WGS sequence"/>
</dbReference>
<dbReference type="PANTHER" id="PTHR36392:SF1">
    <property type="entry name" value="TRANSMEMBRANE PROTEIN"/>
    <property type="match status" value="1"/>
</dbReference>
<feature type="compositionally biased region" description="Low complexity" evidence="1">
    <location>
        <begin position="36"/>
        <end position="51"/>
    </location>
</feature>
<keyword evidence="2" id="KW-0812">Transmembrane</keyword>
<evidence type="ECO:0000313" key="3">
    <source>
        <dbReference type="EMBL" id="KAF8723522.1"/>
    </source>
</evidence>
<proteinExistence type="predicted"/>
<evidence type="ECO:0000313" key="4">
    <source>
        <dbReference type="Proteomes" id="UP000636709"/>
    </source>
</evidence>
<keyword evidence="2" id="KW-1133">Transmembrane helix</keyword>
<accession>A0A835EZ59</accession>
<dbReference type="AlphaFoldDB" id="A0A835EZ59"/>
<feature type="region of interest" description="Disordered" evidence="1">
    <location>
        <begin position="192"/>
        <end position="213"/>
    </location>
</feature>
<protein>
    <submittedName>
        <fullName evidence="3">Uncharacterized protein</fullName>
    </submittedName>
</protein>
<dbReference type="PANTHER" id="PTHR36392">
    <property type="entry name" value="TRANSMEMBRANE PROTEIN"/>
    <property type="match status" value="1"/>
</dbReference>
<keyword evidence="2" id="KW-0472">Membrane</keyword>
<gene>
    <name evidence="3" type="ORF">HU200_021469</name>
</gene>
<comment type="caution">
    <text evidence="3">The sequence shown here is derived from an EMBL/GenBank/DDBJ whole genome shotgun (WGS) entry which is preliminary data.</text>
</comment>